<evidence type="ECO:0000256" key="1">
    <source>
        <dbReference type="ARBA" id="ARBA00004141"/>
    </source>
</evidence>
<dbReference type="Proteomes" id="UP000247696">
    <property type="component" value="Chromosome"/>
</dbReference>
<keyword evidence="2 7" id="KW-0812">Transmembrane</keyword>
<dbReference type="InterPro" id="IPR017562">
    <property type="entry name" value="Cyt_c_biogenesis_CcsA"/>
</dbReference>
<dbReference type="STRING" id="1737425.GCA_900049755_00838"/>
<dbReference type="InterPro" id="IPR045062">
    <property type="entry name" value="Cyt_c_biogenesis_CcsA/CcmC"/>
</dbReference>
<dbReference type="GO" id="GO:0017004">
    <property type="term" value="P:cytochrome complex assembly"/>
    <property type="evidence" value="ECO:0007669"/>
    <property type="project" value="UniProtKB-KW"/>
</dbReference>
<evidence type="ECO:0000259" key="8">
    <source>
        <dbReference type="Pfam" id="PF01578"/>
    </source>
</evidence>
<protein>
    <submittedName>
        <fullName evidence="9">Cytochrome c biogenesis protein CcsA</fullName>
    </submittedName>
</protein>
<keyword evidence="10" id="KW-1185">Reference proteome</keyword>
<accession>A0A2Z3YS17</accession>
<organism evidence="9 10">
    <name type="scientific">Corynebacterium provencense</name>
    <dbReference type="NCBI Taxonomy" id="1737425"/>
    <lineage>
        <taxon>Bacteria</taxon>
        <taxon>Bacillati</taxon>
        <taxon>Actinomycetota</taxon>
        <taxon>Actinomycetes</taxon>
        <taxon>Mycobacteriales</taxon>
        <taxon>Corynebacteriaceae</taxon>
        <taxon>Corynebacterium</taxon>
    </lineage>
</organism>
<feature type="transmembrane region" description="Helical" evidence="7">
    <location>
        <begin position="182"/>
        <end position="198"/>
    </location>
</feature>
<dbReference type="PANTHER" id="PTHR30071:SF1">
    <property type="entry name" value="CYTOCHROME B_B6 PROTEIN-RELATED"/>
    <property type="match status" value="1"/>
</dbReference>
<proteinExistence type="predicted"/>
<dbReference type="RefSeq" id="WP_110481011.1">
    <property type="nucleotide sequence ID" value="NZ_CP024988.1"/>
</dbReference>
<evidence type="ECO:0000256" key="2">
    <source>
        <dbReference type="ARBA" id="ARBA00022692"/>
    </source>
</evidence>
<sequence length="369" mass="40453">MYVNQGMAEFSDLAFKTAVVLYLISLAVSLMYYGMLRSATEARRERSRILGAAKAASAEKTSAQKTRVSVGAGGSDVDSPVDEKDEKNDVSGIATGSMSESDLPKTFQVEAIKAKFRRADQWGGMTQTLIWLTAAVHVLFIVTRGIAAQRFPWGNLFEYVTIVTGMAILIACVVLRRKAMRVMWPWILTPIIMLLFYAGTELYADVAPVVPSLKSNWYYIHVTTVSLGGSIGLVSGMASLLYVLRRAQPKGKEHGILGKMVSPLPDASKLDALAYRSAIWTLPVFGLGVVFGAIWAHAAWGRFWGWDPKETVSLITWILYAAYLHARATPGMRGLPAAWINVLAFATMVFNLFFINIVVSGLHSYAGLN</sequence>
<feature type="transmembrane region" description="Helical" evidence="7">
    <location>
        <begin position="338"/>
        <end position="359"/>
    </location>
</feature>
<dbReference type="GO" id="GO:0005886">
    <property type="term" value="C:plasma membrane"/>
    <property type="evidence" value="ECO:0007669"/>
    <property type="project" value="TreeGrafter"/>
</dbReference>
<evidence type="ECO:0000313" key="10">
    <source>
        <dbReference type="Proteomes" id="UP000247696"/>
    </source>
</evidence>
<evidence type="ECO:0000256" key="3">
    <source>
        <dbReference type="ARBA" id="ARBA00022748"/>
    </source>
</evidence>
<keyword evidence="4 7" id="KW-1133">Transmembrane helix</keyword>
<evidence type="ECO:0000256" key="4">
    <source>
        <dbReference type="ARBA" id="ARBA00022989"/>
    </source>
</evidence>
<feature type="transmembrane region" description="Helical" evidence="7">
    <location>
        <begin position="128"/>
        <end position="147"/>
    </location>
</feature>
<gene>
    <name evidence="9" type="primary">ccsA</name>
    <name evidence="9" type="ORF">Csp1_05360</name>
</gene>
<reference evidence="10" key="1">
    <citation type="submission" date="2017-11" db="EMBL/GenBank/DDBJ databases">
        <title>Otitis media/interna in a cat caused by the recently described species Corynebacterium provencense.</title>
        <authorList>
            <person name="Kittl S."/>
            <person name="Brodard I."/>
            <person name="Rychener L."/>
            <person name="Jores J."/>
            <person name="Roosje P."/>
            <person name="Gobeli Brawand S."/>
        </authorList>
    </citation>
    <scope>NUCLEOTIDE SEQUENCE [LARGE SCALE GENOMIC DNA]</scope>
    <source>
        <strain evidence="10">17KM38</strain>
    </source>
</reference>
<comment type="subcellular location">
    <subcellularLocation>
        <location evidence="1">Membrane</location>
        <topology evidence="1">Multi-pass membrane protein</topology>
    </subcellularLocation>
</comment>
<feature type="transmembrane region" description="Helical" evidence="7">
    <location>
        <begin position="278"/>
        <end position="298"/>
    </location>
</feature>
<evidence type="ECO:0000256" key="6">
    <source>
        <dbReference type="SAM" id="MobiDB-lite"/>
    </source>
</evidence>
<name>A0A2Z3YS17_9CORY</name>
<dbReference type="KEGG" id="cpre:Csp1_05360"/>
<feature type="transmembrane region" description="Helical" evidence="7">
    <location>
        <begin position="13"/>
        <end position="36"/>
    </location>
</feature>
<keyword evidence="5 7" id="KW-0472">Membrane</keyword>
<evidence type="ECO:0000313" key="9">
    <source>
        <dbReference type="EMBL" id="AWT25354.1"/>
    </source>
</evidence>
<dbReference type="EMBL" id="CP024988">
    <property type="protein sequence ID" value="AWT25354.1"/>
    <property type="molecule type" value="Genomic_DNA"/>
</dbReference>
<evidence type="ECO:0000256" key="5">
    <source>
        <dbReference type="ARBA" id="ARBA00023136"/>
    </source>
</evidence>
<dbReference type="OrthoDB" id="9814290at2"/>
<feature type="transmembrane region" description="Helical" evidence="7">
    <location>
        <begin position="153"/>
        <end position="175"/>
    </location>
</feature>
<dbReference type="InterPro" id="IPR002541">
    <property type="entry name" value="Cyt_c_assembly"/>
</dbReference>
<dbReference type="Pfam" id="PF01578">
    <property type="entry name" value="Cytochrom_C_asm"/>
    <property type="match status" value="1"/>
</dbReference>
<feature type="domain" description="Cytochrome c assembly protein" evidence="8">
    <location>
        <begin position="153"/>
        <end position="363"/>
    </location>
</feature>
<keyword evidence="3" id="KW-0201">Cytochrome c-type biogenesis</keyword>
<evidence type="ECO:0000256" key="7">
    <source>
        <dbReference type="SAM" id="Phobius"/>
    </source>
</evidence>
<feature type="region of interest" description="Disordered" evidence="6">
    <location>
        <begin position="64"/>
        <end position="99"/>
    </location>
</feature>
<feature type="transmembrane region" description="Helical" evidence="7">
    <location>
        <begin position="218"/>
        <end position="244"/>
    </location>
</feature>
<dbReference type="GO" id="GO:0020037">
    <property type="term" value="F:heme binding"/>
    <property type="evidence" value="ECO:0007669"/>
    <property type="project" value="InterPro"/>
</dbReference>
<dbReference type="PANTHER" id="PTHR30071">
    <property type="entry name" value="HEME EXPORTER PROTEIN C"/>
    <property type="match status" value="1"/>
</dbReference>
<dbReference type="AlphaFoldDB" id="A0A2Z3YS17"/>
<dbReference type="NCBIfam" id="TIGR03144">
    <property type="entry name" value="cytochr_II_ccsB"/>
    <property type="match status" value="1"/>
</dbReference>